<gene>
    <name evidence="1" type="ORF">BDN72DRAFT_64209</name>
</gene>
<proteinExistence type="predicted"/>
<reference evidence="1 2" key="1">
    <citation type="journal article" date="2019" name="Nat. Ecol. Evol.">
        <title>Megaphylogeny resolves global patterns of mushroom evolution.</title>
        <authorList>
            <person name="Varga T."/>
            <person name="Krizsan K."/>
            <person name="Foldi C."/>
            <person name="Dima B."/>
            <person name="Sanchez-Garcia M."/>
            <person name="Sanchez-Ramirez S."/>
            <person name="Szollosi G.J."/>
            <person name="Szarkandi J.G."/>
            <person name="Papp V."/>
            <person name="Albert L."/>
            <person name="Andreopoulos W."/>
            <person name="Angelini C."/>
            <person name="Antonin V."/>
            <person name="Barry K.W."/>
            <person name="Bougher N.L."/>
            <person name="Buchanan P."/>
            <person name="Buyck B."/>
            <person name="Bense V."/>
            <person name="Catcheside P."/>
            <person name="Chovatia M."/>
            <person name="Cooper J."/>
            <person name="Damon W."/>
            <person name="Desjardin D."/>
            <person name="Finy P."/>
            <person name="Geml J."/>
            <person name="Haridas S."/>
            <person name="Hughes K."/>
            <person name="Justo A."/>
            <person name="Karasinski D."/>
            <person name="Kautmanova I."/>
            <person name="Kiss B."/>
            <person name="Kocsube S."/>
            <person name="Kotiranta H."/>
            <person name="LaButti K.M."/>
            <person name="Lechner B.E."/>
            <person name="Liimatainen K."/>
            <person name="Lipzen A."/>
            <person name="Lukacs Z."/>
            <person name="Mihaltcheva S."/>
            <person name="Morgado L.N."/>
            <person name="Niskanen T."/>
            <person name="Noordeloos M.E."/>
            <person name="Ohm R.A."/>
            <person name="Ortiz-Santana B."/>
            <person name="Ovrebo C."/>
            <person name="Racz N."/>
            <person name="Riley R."/>
            <person name="Savchenko A."/>
            <person name="Shiryaev A."/>
            <person name="Soop K."/>
            <person name="Spirin V."/>
            <person name="Szebenyi C."/>
            <person name="Tomsovsky M."/>
            <person name="Tulloss R.E."/>
            <person name="Uehling J."/>
            <person name="Grigoriev I.V."/>
            <person name="Vagvolgyi C."/>
            <person name="Papp T."/>
            <person name="Martin F.M."/>
            <person name="Miettinen O."/>
            <person name="Hibbett D.S."/>
            <person name="Nagy L.G."/>
        </authorList>
    </citation>
    <scope>NUCLEOTIDE SEQUENCE [LARGE SCALE GENOMIC DNA]</scope>
    <source>
        <strain evidence="1 2">NL-1719</strain>
    </source>
</reference>
<keyword evidence="2" id="KW-1185">Reference proteome</keyword>
<protein>
    <submittedName>
        <fullName evidence="1">Uncharacterized protein</fullName>
    </submittedName>
</protein>
<dbReference type="EMBL" id="ML208360">
    <property type="protein sequence ID" value="TFK68076.1"/>
    <property type="molecule type" value="Genomic_DNA"/>
</dbReference>
<sequence length="312" mass="34993">MNLILPQELLDLIVAHVGDKDALKACSLVCHAFLNSSRTHLFHTITFSDRRYLPTVIAFWTTSAHLYAYIQVVRLSLEWSQPAALPQFEALLKPFIHFPIQIHFHSSAGSGLPGFGSITEYFADAGTRSKLSNAITYVRSEDWSLRSPLAFTAFPNLKALSIRGPSWPIADDTGLYSFARYPPENFRLDELELGCQITPMTLSWLEQSILHSQLRTLKLNNGCSGGSVRSGYTRFNNLLRCVARTLHTFSFEPSPEVPDKHLPTLLPRISTTSKTHLLLPSSYTFRVGPIFPLGSHCSLKASFDQLATRNYH</sequence>
<evidence type="ECO:0000313" key="2">
    <source>
        <dbReference type="Proteomes" id="UP000308600"/>
    </source>
</evidence>
<evidence type="ECO:0000313" key="1">
    <source>
        <dbReference type="EMBL" id="TFK68076.1"/>
    </source>
</evidence>
<organism evidence="1 2">
    <name type="scientific">Pluteus cervinus</name>
    <dbReference type="NCBI Taxonomy" id="181527"/>
    <lineage>
        <taxon>Eukaryota</taxon>
        <taxon>Fungi</taxon>
        <taxon>Dikarya</taxon>
        <taxon>Basidiomycota</taxon>
        <taxon>Agaricomycotina</taxon>
        <taxon>Agaricomycetes</taxon>
        <taxon>Agaricomycetidae</taxon>
        <taxon>Agaricales</taxon>
        <taxon>Pluteineae</taxon>
        <taxon>Pluteaceae</taxon>
        <taxon>Pluteus</taxon>
    </lineage>
</organism>
<accession>A0ACD3AQT1</accession>
<name>A0ACD3AQT1_9AGAR</name>
<dbReference type="Proteomes" id="UP000308600">
    <property type="component" value="Unassembled WGS sequence"/>
</dbReference>